<keyword evidence="5" id="KW-1278">Translocase</keyword>
<keyword evidence="3" id="KW-0547">Nucleotide-binding</keyword>
<accession>A0A645ATG6</accession>
<dbReference type="Gene3D" id="3.40.50.300">
    <property type="entry name" value="P-loop containing nucleotide triphosphate hydrolases"/>
    <property type="match status" value="1"/>
</dbReference>
<organism evidence="7">
    <name type="scientific">bioreactor metagenome</name>
    <dbReference type="NCBI Taxonomy" id="1076179"/>
    <lineage>
        <taxon>unclassified sequences</taxon>
        <taxon>metagenomes</taxon>
        <taxon>ecological metagenomes</taxon>
    </lineage>
</organism>
<keyword evidence="4 7" id="KW-0067">ATP-binding</keyword>
<evidence type="ECO:0000256" key="6">
    <source>
        <dbReference type="ARBA" id="ARBA00023136"/>
    </source>
</evidence>
<evidence type="ECO:0000256" key="1">
    <source>
        <dbReference type="ARBA" id="ARBA00022448"/>
    </source>
</evidence>
<reference evidence="7" key="1">
    <citation type="submission" date="2019-08" db="EMBL/GenBank/DDBJ databases">
        <authorList>
            <person name="Kucharzyk K."/>
            <person name="Murdoch R.W."/>
            <person name="Higgins S."/>
            <person name="Loffler F."/>
        </authorList>
    </citation>
    <scope>NUCLEOTIDE SEQUENCE</scope>
</reference>
<dbReference type="EMBL" id="VSSQ01015816">
    <property type="protein sequence ID" value="MPM56562.1"/>
    <property type="molecule type" value="Genomic_DNA"/>
</dbReference>
<dbReference type="GO" id="GO:0005524">
    <property type="term" value="F:ATP binding"/>
    <property type="evidence" value="ECO:0007669"/>
    <property type="project" value="UniProtKB-KW"/>
</dbReference>
<keyword evidence="1" id="KW-0813">Transport</keyword>
<dbReference type="EC" id="3.6.3.17" evidence="7"/>
<name>A0A645ATG6_9ZZZZ</name>
<evidence type="ECO:0000256" key="5">
    <source>
        <dbReference type="ARBA" id="ARBA00022967"/>
    </source>
</evidence>
<dbReference type="PANTHER" id="PTHR43790">
    <property type="entry name" value="CARBOHYDRATE TRANSPORT ATP-BINDING PROTEIN MG119-RELATED"/>
    <property type="match status" value="1"/>
</dbReference>
<evidence type="ECO:0000313" key="7">
    <source>
        <dbReference type="EMBL" id="MPM56562.1"/>
    </source>
</evidence>
<proteinExistence type="predicted"/>
<dbReference type="GO" id="GO:0016787">
    <property type="term" value="F:hydrolase activity"/>
    <property type="evidence" value="ECO:0007669"/>
    <property type="project" value="UniProtKB-KW"/>
</dbReference>
<gene>
    <name evidence="7" type="primary">rbsA_49</name>
    <name evidence="7" type="ORF">SDC9_103368</name>
</gene>
<sequence>MDVGAKAEIYKLLNGFIQSGKAVLMISSEMPEVIGMCDRVLVFRDGMITAEFTRDEVTQEKILDAAIK</sequence>
<dbReference type="AlphaFoldDB" id="A0A645ATG6"/>
<keyword evidence="2" id="KW-1003">Cell membrane</keyword>
<keyword evidence="6" id="KW-0472">Membrane</keyword>
<evidence type="ECO:0000256" key="2">
    <source>
        <dbReference type="ARBA" id="ARBA00022475"/>
    </source>
</evidence>
<dbReference type="InterPro" id="IPR027417">
    <property type="entry name" value="P-loop_NTPase"/>
</dbReference>
<dbReference type="InterPro" id="IPR050107">
    <property type="entry name" value="ABC_carbohydrate_import_ATPase"/>
</dbReference>
<evidence type="ECO:0000256" key="3">
    <source>
        <dbReference type="ARBA" id="ARBA00022741"/>
    </source>
</evidence>
<evidence type="ECO:0000256" key="4">
    <source>
        <dbReference type="ARBA" id="ARBA00022840"/>
    </source>
</evidence>
<dbReference type="SUPFAM" id="SSF52540">
    <property type="entry name" value="P-loop containing nucleoside triphosphate hydrolases"/>
    <property type="match status" value="1"/>
</dbReference>
<protein>
    <submittedName>
        <fullName evidence="7">Ribose import ATP-binding protein RbsA</fullName>
        <ecNumber evidence="7">3.6.3.17</ecNumber>
    </submittedName>
</protein>
<keyword evidence="7" id="KW-0378">Hydrolase</keyword>
<dbReference type="PANTHER" id="PTHR43790:SF3">
    <property type="entry name" value="D-ALLOSE IMPORT ATP-BINDING PROTEIN ALSA-RELATED"/>
    <property type="match status" value="1"/>
</dbReference>
<comment type="caution">
    <text evidence="7">The sequence shown here is derived from an EMBL/GenBank/DDBJ whole genome shotgun (WGS) entry which is preliminary data.</text>
</comment>